<sequence>MDSPDQSFGASLVEGGILLGAMNRLMSSNAGFKFSVREDPNFGPFLESVNGLAGSDQEQTYWELLVTTATDETIRPEVGIGCYVPKAHDKIILNYQSGENSAVYGKDTCDVVIKAVHLCLCSLCLFVKKKKKKNI</sequence>
<dbReference type="PANTHER" id="PTHR10559:SF18">
    <property type="entry name" value="TRANSCOBALAMIN II"/>
    <property type="match status" value="1"/>
</dbReference>
<dbReference type="AlphaFoldDB" id="A0A8C6WF60"/>
<proteinExistence type="predicted"/>
<evidence type="ECO:0000313" key="1">
    <source>
        <dbReference type="Ensembl" id="ENSNMLP00000002834.1"/>
    </source>
</evidence>
<accession>A0A8C6WF60</accession>
<dbReference type="GO" id="GO:0031419">
    <property type="term" value="F:cobalamin binding"/>
    <property type="evidence" value="ECO:0007669"/>
    <property type="project" value="TreeGrafter"/>
</dbReference>
<dbReference type="GO" id="GO:0005615">
    <property type="term" value="C:extracellular space"/>
    <property type="evidence" value="ECO:0007669"/>
    <property type="project" value="TreeGrafter"/>
</dbReference>
<dbReference type="InterPro" id="IPR051588">
    <property type="entry name" value="Cobalamin_Transport"/>
</dbReference>
<protein>
    <recommendedName>
        <fullName evidence="3">DUF4430 domain-containing protein</fullName>
    </recommendedName>
</protein>
<reference evidence="1" key="1">
    <citation type="submission" date="2025-08" db="UniProtKB">
        <authorList>
            <consortium name="Ensembl"/>
        </authorList>
    </citation>
    <scope>IDENTIFICATION</scope>
</reference>
<dbReference type="Gene3D" id="2.170.130.30">
    <property type="match status" value="1"/>
</dbReference>
<reference evidence="1" key="2">
    <citation type="submission" date="2025-09" db="UniProtKB">
        <authorList>
            <consortium name="Ensembl"/>
        </authorList>
    </citation>
    <scope>IDENTIFICATION</scope>
</reference>
<evidence type="ECO:0000313" key="2">
    <source>
        <dbReference type="Proteomes" id="UP000694523"/>
    </source>
</evidence>
<dbReference type="Ensembl" id="ENSNMLT00000003265.1">
    <property type="protein sequence ID" value="ENSNMLP00000002834.1"/>
    <property type="gene ID" value="ENSNMLG00000002063.1"/>
</dbReference>
<organism evidence="1 2">
    <name type="scientific">Neogobius melanostomus</name>
    <name type="common">round goby</name>
    <dbReference type="NCBI Taxonomy" id="47308"/>
    <lineage>
        <taxon>Eukaryota</taxon>
        <taxon>Metazoa</taxon>
        <taxon>Chordata</taxon>
        <taxon>Craniata</taxon>
        <taxon>Vertebrata</taxon>
        <taxon>Euteleostomi</taxon>
        <taxon>Actinopterygii</taxon>
        <taxon>Neopterygii</taxon>
        <taxon>Teleostei</taxon>
        <taxon>Neoteleostei</taxon>
        <taxon>Acanthomorphata</taxon>
        <taxon>Gobiaria</taxon>
        <taxon>Gobiiformes</taxon>
        <taxon>Gobioidei</taxon>
        <taxon>Gobiidae</taxon>
        <taxon>Benthophilinae</taxon>
        <taxon>Neogobiini</taxon>
        <taxon>Neogobius</taxon>
    </lineage>
</organism>
<dbReference type="PANTHER" id="PTHR10559">
    <property type="entry name" value="TRANSCOBALAMIN-1/GASTRIC INTRINSIC FACTOR"/>
    <property type="match status" value="1"/>
</dbReference>
<dbReference type="Proteomes" id="UP000694523">
    <property type="component" value="Unplaced"/>
</dbReference>
<dbReference type="GO" id="GO:0015889">
    <property type="term" value="P:cobalamin transport"/>
    <property type="evidence" value="ECO:0007669"/>
    <property type="project" value="TreeGrafter"/>
</dbReference>
<keyword evidence="2" id="KW-1185">Reference proteome</keyword>
<evidence type="ECO:0008006" key="3">
    <source>
        <dbReference type="Google" id="ProtNLM"/>
    </source>
</evidence>
<name>A0A8C6WF60_9GOBI</name>